<dbReference type="EMBL" id="LVVM01006000">
    <property type="protein sequence ID" value="OJA09218.1"/>
    <property type="molecule type" value="Genomic_DNA"/>
</dbReference>
<accession>A0A1J8QIF5</accession>
<comment type="caution">
    <text evidence="1">The sequence shown here is derived from an EMBL/GenBank/DDBJ whole genome shotgun (WGS) entry which is preliminary data.</text>
</comment>
<evidence type="ECO:0000313" key="1">
    <source>
        <dbReference type="EMBL" id="OJA09218.1"/>
    </source>
</evidence>
<sequence>MKLRRLDFAAEPLRKDIAMTRPKWVHNGMVDAQLANGDIQPLYFPDGHEKAGHSKGMAQNAESSSVLVEGQIVVVGGSCTPSQTL</sequence>
<evidence type="ECO:0000313" key="2">
    <source>
        <dbReference type="Proteomes" id="UP000183567"/>
    </source>
</evidence>
<keyword evidence="2" id="KW-1185">Reference proteome</keyword>
<gene>
    <name evidence="1" type="ORF">AZE42_00712</name>
</gene>
<organism evidence="1 2">
    <name type="scientific">Rhizopogon vesiculosus</name>
    <dbReference type="NCBI Taxonomy" id="180088"/>
    <lineage>
        <taxon>Eukaryota</taxon>
        <taxon>Fungi</taxon>
        <taxon>Dikarya</taxon>
        <taxon>Basidiomycota</taxon>
        <taxon>Agaricomycotina</taxon>
        <taxon>Agaricomycetes</taxon>
        <taxon>Agaricomycetidae</taxon>
        <taxon>Boletales</taxon>
        <taxon>Suillineae</taxon>
        <taxon>Rhizopogonaceae</taxon>
        <taxon>Rhizopogon</taxon>
    </lineage>
</organism>
<name>A0A1J8QIF5_9AGAM</name>
<dbReference type="AlphaFoldDB" id="A0A1J8QIF5"/>
<reference evidence="1 2" key="1">
    <citation type="submission" date="2016-03" db="EMBL/GenBank/DDBJ databases">
        <title>Comparative genomics of the ectomycorrhizal sister species Rhizopogon vinicolor and Rhizopogon vesiculosus (Basidiomycota: Boletales) reveals a divergence of the mating type B locus.</title>
        <authorList>
            <person name="Mujic A.B."/>
            <person name="Kuo A."/>
            <person name="Tritt A."/>
            <person name="Lipzen A."/>
            <person name="Chen C."/>
            <person name="Johnson J."/>
            <person name="Sharma A."/>
            <person name="Barry K."/>
            <person name="Grigoriev I.V."/>
            <person name="Spatafora J.W."/>
        </authorList>
    </citation>
    <scope>NUCLEOTIDE SEQUENCE [LARGE SCALE GENOMIC DNA]</scope>
    <source>
        <strain evidence="1 2">AM-OR11-056</strain>
    </source>
</reference>
<dbReference type="Proteomes" id="UP000183567">
    <property type="component" value="Unassembled WGS sequence"/>
</dbReference>
<proteinExistence type="predicted"/>
<protein>
    <submittedName>
        <fullName evidence="1">Uncharacterized protein</fullName>
    </submittedName>
</protein>